<evidence type="ECO:0000256" key="3">
    <source>
        <dbReference type="ARBA" id="ARBA00004418"/>
    </source>
</evidence>
<reference evidence="15" key="5">
    <citation type="submission" date="2024-05" db="EMBL/GenBank/DDBJ databases">
        <authorList>
            <person name="Sun Q."/>
            <person name="Zhou Y."/>
        </authorList>
    </citation>
    <scope>NUCLEOTIDE SEQUENCE</scope>
    <source>
        <strain evidence="15">CGMCC 1.12707</strain>
    </source>
</reference>
<dbReference type="SUPFAM" id="SSF56281">
    <property type="entry name" value="Metallo-hydrolase/oxidoreductase"/>
    <property type="match status" value="1"/>
</dbReference>
<name>A0A1M7C5R4_9FLAO</name>
<gene>
    <name evidence="15" type="ORF">GCM10010984_23480</name>
    <name evidence="16" type="ORF">SAMN05443634_11299</name>
</gene>
<evidence type="ECO:0000313" key="16">
    <source>
        <dbReference type="EMBL" id="SHL62561.1"/>
    </source>
</evidence>
<dbReference type="PANTHER" id="PTHR42951:SF4">
    <property type="entry name" value="ACYL-COENZYME A THIOESTERASE MBLAC2"/>
    <property type="match status" value="1"/>
</dbReference>
<proteinExistence type="inferred from homology"/>
<evidence type="ECO:0000256" key="10">
    <source>
        <dbReference type="ARBA" id="ARBA00022801"/>
    </source>
</evidence>
<dbReference type="Gene3D" id="3.60.15.10">
    <property type="entry name" value="Ribonuclease Z/Hydroxyacylglutathione hydrolase-like"/>
    <property type="match status" value="1"/>
</dbReference>
<evidence type="ECO:0000313" key="18">
    <source>
        <dbReference type="Proteomes" id="UP000650994"/>
    </source>
</evidence>
<evidence type="ECO:0000259" key="14">
    <source>
        <dbReference type="SMART" id="SM00849"/>
    </source>
</evidence>
<evidence type="ECO:0000256" key="4">
    <source>
        <dbReference type="ARBA" id="ARBA00005250"/>
    </source>
</evidence>
<dbReference type="NCBIfam" id="NF033088">
    <property type="entry name" value="bla_subclass_B1"/>
    <property type="match status" value="1"/>
</dbReference>
<feature type="chain" id="PRO_5013314386" description="beta-lactamase" evidence="13">
    <location>
        <begin position="25"/>
        <end position="242"/>
    </location>
</feature>
<dbReference type="GO" id="GO:0046677">
    <property type="term" value="P:response to antibiotic"/>
    <property type="evidence" value="ECO:0007669"/>
    <property type="project" value="UniProtKB-KW"/>
</dbReference>
<evidence type="ECO:0000256" key="5">
    <source>
        <dbReference type="ARBA" id="ARBA00011245"/>
    </source>
</evidence>
<sequence>MKINSIFKKLFLSCSFLIGSLLLAQEKPLIIEELTPELYVHTTYNTFKGTKYSANGMYLITKKGVVLFDTPWDETQYQPILDSIKKRHNLPVIAVFASHSHEDRSGGFAYYNKLGIPTYATKQTNAILKSNNQATSTKEIKLGKTYKIGGEQFVIEYFGEGHTVDNTVVWFPKYRILNGGCLIKSAEAVDLGNVAEANVNAWPNTIDKLMLQHPIIQKVIPGHDNWRLTQHLENTIRLLNKN</sequence>
<reference evidence="15" key="1">
    <citation type="journal article" date="2014" name="Int. J. Syst. Evol. Microbiol.">
        <title>Complete genome of a new Firmicutes species belonging to the dominant human colonic microbiota ('Ruminococcus bicirculans') reveals two chromosomes and a selective capacity to utilize plant glucans.</title>
        <authorList>
            <consortium name="NISC Comparative Sequencing Program"/>
            <person name="Wegmann U."/>
            <person name="Louis P."/>
            <person name="Goesmann A."/>
            <person name="Henrissat B."/>
            <person name="Duncan S.H."/>
            <person name="Flint H.J."/>
        </authorList>
    </citation>
    <scope>NUCLEOTIDE SEQUENCE</scope>
    <source>
        <strain evidence="15">CGMCC 1.12707</strain>
    </source>
</reference>
<reference evidence="18" key="4">
    <citation type="journal article" date="2019" name="Int. J. Syst. Evol. Microbiol.">
        <title>The Global Catalogue of Microorganisms (GCM) 10K type strain sequencing project: providing services to taxonomists for standard genome sequencing and annotation.</title>
        <authorList>
            <consortium name="The Broad Institute Genomics Platform"/>
            <consortium name="The Broad Institute Genome Sequencing Center for Infectious Disease"/>
            <person name="Wu L."/>
            <person name="Ma J."/>
        </authorList>
    </citation>
    <scope>NUCLEOTIDE SEQUENCE [LARGE SCALE GENOMIC DNA]</scope>
    <source>
        <strain evidence="18">CGMCC 1.12707</strain>
    </source>
</reference>
<dbReference type="GO" id="GO:0042597">
    <property type="term" value="C:periplasmic space"/>
    <property type="evidence" value="ECO:0007669"/>
    <property type="project" value="UniProtKB-SubCell"/>
</dbReference>
<dbReference type="PROSITE" id="PS00744">
    <property type="entry name" value="BETA_LACTAMASE_B_2"/>
    <property type="match status" value="1"/>
</dbReference>
<evidence type="ECO:0000313" key="17">
    <source>
        <dbReference type="Proteomes" id="UP000184120"/>
    </source>
</evidence>
<evidence type="ECO:0000256" key="8">
    <source>
        <dbReference type="ARBA" id="ARBA00022729"/>
    </source>
</evidence>
<comment type="subunit">
    <text evidence="5">Monomer.</text>
</comment>
<comment type="subcellular location">
    <subcellularLocation>
        <location evidence="3">Periplasm</location>
    </subcellularLocation>
</comment>
<accession>A0A1M7C5R4</accession>
<dbReference type="SMART" id="SM00849">
    <property type="entry name" value="Lactamase_B"/>
    <property type="match status" value="1"/>
</dbReference>
<keyword evidence="8 13" id="KW-0732">Signal</keyword>
<dbReference type="InterPro" id="IPR036866">
    <property type="entry name" value="RibonucZ/Hydroxyglut_hydro"/>
</dbReference>
<evidence type="ECO:0000313" key="15">
    <source>
        <dbReference type="EMBL" id="GGF05537.1"/>
    </source>
</evidence>
<evidence type="ECO:0000256" key="2">
    <source>
        <dbReference type="ARBA" id="ARBA00001947"/>
    </source>
</evidence>
<keyword evidence="10" id="KW-0378">Hydrolase</keyword>
<dbReference type="PANTHER" id="PTHR42951">
    <property type="entry name" value="METALLO-BETA-LACTAMASE DOMAIN-CONTAINING"/>
    <property type="match status" value="1"/>
</dbReference>
<dbReference type="InterPro" id="IPR050855">
    <property type="entry name" value="NDM-1-like"/>
</dbReference>
<dbReference type="RefSeq" id="WP_072933857.1">
    <property type="nucleotide sequence ID" value="NZ_BMFL01000016.1"/>
</dbReference>
<evidence type="ECO:0000256" key="1">
    <source>
        <dbReference type="ARBA" id="ARBA00001526"/>
    </source>
</evidence>
<dbReference type="AlphaFoldDB" id="A0A1M7C5R4"/>
<dbReference type="Proteomes" id="UP000650994">
    <property type="component" value="Unassembled WGS sequence"/>
</dbReference>
<dbReference type="GO" id="GO:0008270">
    <property type="term" value="F:zinc ion binding"/>
    <property type="evidence" value="ECO:0007669"/>
    <property type="project" value="InterPro"/>
</dbReference>
<protein>
    <recommendedName>
        <fullName evidence="6">beta-lactamase</fullName>
        <ecNumber evidence="6">3.5.2.6</ecNumber>
    </recommendedName>
</protein>
<dbReference type="STRING" id="1434701.SAMN05443634_11299"/>
<evidence type="ECO:0000256" key="13">
    <source>
        <dbReference type="SAM" id="SignalP"/>
    </source>
</evidence>
<reference evidence="16" key="2">
    <citation type="submission" date="2016-11" db="EMBL/GenBank/DDBJ databases">
        <authorList>
            <person name="Jaros S."/>
            <person name="Januszkiewicz K."/>
            <person name="Wedrychowicz H."/>
        </authorList>
    </citation>
    <scope>NUCLEOTIDE SEQUENCE [LARGE SCALE GENOMIC DNA]</scope>
    <source>
        <strain evidence="16">DSM 27989</strain>
    </source>
</reference>
<keyword evidence="9" id="KW-0574">Periplasm</keyword>
<dbReference type="GO" id="GO:0017001">
    <property type="term" value="P:antibiotic catabolic process"/>
    <property type="evidence" value="ECO:0007669"/>
    <property type="project" value="InterPro"/>
</dbReference>
<organism evidence="16 17">
    <name type="scientific">Chishuiella changwenlii</name>
    <dbReference type="NCBI Taxonomy" id="1434701"/>
    <lineage>
        <taxon>Bacteria</taxon>
        <taxon>Pseudomonadati</taxon>
        <taxon>Bacteroidota</taxon>
        <taxon>Flavobacteriia</taxon>
        <taxon>Flavobacteriales</taxon>
        <taxon>Weeksellaceae</taxon>
        <taxon>Chishuiella</taxon>
    </lineage>
</organism>
<reference evidence="17" key="3">
    <citation type="submission" date="2016-11" db="EMBL/GenBank/DDBJ databases">
        <authorList>
            <person name="Varghese N."/>
            <person name="Submissions S."/>
        </authorList>
    </citation>
    <scope>NUCLEOTIDE SEQUENCE [LARGE SCALE GENOMIC DNA]</scope>
    <source>
        <strain evidence="17">DSM 27989</strain>
    </source>
</reference>
<dbReference type="InterPro" id="IPR001018">
    <property type="entry name" value="Beta-lactamase_class-B_CS"/>
</dbReference>
<dbReference type="InterPro" id="IPR001279">
    <property type="entry name" value="Metallo-B-lactamas"/>
</dbReference>
<keyword evidence="18" id="KW-1185">Reference proteome</keyword>
<feature type="domain" description="Metallo-beta-lactamase" evidence="14">
    <location>
        <begin position="53"/>
        <end position="223"/>
    </location>
</feature>
<dbReference type="GO" id="GO:0008800">
    <property type="term" value="F:beta-lactamase activity"/>
    <property type="evidence" value="ECO:0007669"/>
    <property type="project" value="UniProtKB-EC"/>
</dbReference>
<evidence type="ECO:0000256" key="7">
    <source>
        <dbReference type="ARBA" id="ARBA00022723"/>
    </source>
</evidence>
<evidence type="ECO:0000256" key="12">
    <source>
        <dbReference type="ARBA" id="ARBA00023251"/>
    </source>
</evidence>
<dbReference type="Pfam" id="PF00753">
    <property type="entry name" value="Lactamase_B"/>
    <property type="match status" value="1"/>
</dbReference>
<keyword evidence="11" id="KW-0862">Zinc</keyword>
<evidence type="ECO:0000256" key="9">
    <source>
        <dbReference type="ARBA" id="ARBA00022764"/>
    </source>
</evidence>
<feature type="signal peptide" evidence="13">
    <location>
        <begin position="1"/>
        <end position="24"/>
    </location>
</feature>
<dbReference type="EMBL" id="FRBH01000012">
    <property type="protein sequence ID" value="SHL62561.1"/>
    <property type="molecule type" value="Genomic_DNA"/>
</dbReference>
<evidence type="ECO:0000256" key="11">
    <source>
        <dbReference type="ARBA" id="ARBA00022833"/>
    </source>
</evidence>
<keyword evidence="12" id="KW-0046">Antibiotic resistance</keyword>
<comment type="catalytic activity">
    <reaction evidence="1">
        <text>a beta-lactam + H2O = a substituted beta-amino acid</text>
        <dbReference type="Rhea" id="RHEA:20401"/>
        <dbReference type="ChEBI" id="CHEBI:15377"/>
        <dbReference type="ChEBI" id="CHEBI:35627"/>
        <dbReference type="ChEBI" id="CHEBI:140347"/>
        <dbReference type="EC" id="3.5.2.6"/>
    </reaction>
</comment>
<dbReference type="OrthoDB" id="9769598at2"/>
<dbReference type="EC" id="3.5.2.6" evidence="6"/>
<dbReference type="NCBIfam" id="NF012229">
    <property type="entry name" value="bla_class_B_core"/>
    <property type="match status" value="1"/>
</dbReference>
<comment type="similarity">
    <text evidence="4">Belongs to the metallo-beta-lactamase superfamily. Class-B beta-lactamase family.</text>
</comment>
<dbReference type="EMBL" id="BMFL01000016">
    <property type="protein sequence ID" value="GGF05537.1"/>
    <property type="molecule type" value="Genomic_DNA"/>
</dbReference>
<keyword evidence="7" id="KW-0479">Metal-binding</keyword>
<dbReference type="NCBIfam" id="NF012146">
    <property type="entry name" value="blaB-IND-MUS"/>
    <property type="match status" value="1"/>
</dbReference>
<evidence type="ECO:0000256" key="6">
    <source>
        <dbReference type="ARBA" id="ARBA00012865"/>
    </source>
</evidence>
<comment type="cofactor">
    <cofactor evidence="2">
        <name>Zn(2+)</name>
        <dbReference type="ChEBI" id="CHEBI:29105"/>
    </cofactor>
</comment>
<dbReference type="Proteomes" id="UP000184120">
    <property type="component" value="Unassembled WGS sequence"/>
</dbReference>
<dbReference type="InterPro" id="IPR058199">
    <property type="entry name" value="BlaB//VIM/IMP-1"/>
</dbReference>